<dbReference type="Gene3D" id="3.10.20.30">
    <property type="match status" value="1"/>
</dbReference>
<dbReference type="SUPFAM" id="SSF81271">
    <property type="entry name" value="TGS-like"/>
    <property type="match status" value="1"/>
</dbReference>
<dbReference type="Proteomes" id="UP000252182">
    <property type="component" value="Chromosome"/>
</dbReference>
<dbReference type="SMART" id="SM00471">
    <property type="entry name" value="HDc"/>
    <property type="match status" value="1"/>
</dbReference>
<evidence type="ECO:0000259" key="3">
    <source>
        <dbReference type="PROSITE" id="PS51831"/>
    </source>
</evidence>
<dbReference type="InterPro" id="IPR006674">
    <property type="entry name" value="HD_domain"/>
</dbReference>
<gene>
    <name evidence="5" type="primary">spoT</name>
    <name evidence="5" type="ORF">DTO96_102226</name>
</gene>
<dbReference type="InterPro" id="IPR002912">
    <property type="entry name" value="ACT_dom"/>
</dbReference>
<evidence type="ECO:0000259" key="2">
    <source>
        <dbReference type="PROSITE" id="PS51671"/>
    </source>
</evidence>
<dbReference type="InterPro" id="IPR004811">
    <property type="entry name" value="RelA/Spo_fam"/>
</dbReference>
<dbReference type="InterPro" id="IPR007685">
    <property type="entry name" value="RelA_SpoT"/>
</dbReference>
<dbReference type="FunFam" id="3.30.460.10:FF:000001">
    <property type="entry name" value="GTP pyrophosphokinase RelA"/>
    <property type="match status" value="1"/>
</dbReference>
<dbReference type="SUPFAM" id="SSF81301">
    <property type="entry name" value="Nucleotidyltransferase"/>
    <property type="match status" value="1"/>
</dbReference>
<dbReference type="CDD" id="cd04876">
    <property type="entry name" value="ACT_RelA-SpoT"/>
    <property type="match status" value="1"/>
</dbReference>
<evidence type="ECO:0000256" key="1">
    <source>
        <dbReference type="RuleBase" id="RU003847"/>
    </source>
</evidence>
<dbReference type="SMART" id="SM00954">
    <property type="entry name" value="RelA_SpoT"/>
    <property type="match status" value="1"/>
</dbReference>
<dbReference type="GO" id="GO:0008893">
    <property type="term" value="F:guanosine-3',5'-bis(diphosphate) 3'-diphosphatase activity"/>
    <property type="evidence" value="ECO:0007669"/>
    <property type="project" value="UniProtKB-EC"/>
</dbReference>
<dbReference type="Gene3D" id="3.30.460.10">
    <property type="entry name" value="Beta Polymerase, domain 2"/>
    <property type="match status" value="1"/>
</dbReference>
<dbReference type="Gene3D" id="3.30.70.260">
    <property type="match status" value="1"/>
</dbReference>
<feature type="domain" description="HD" evidence="3">
    <location>
        <begin position="60"/>
        <end position="159"/>
    </location>
</feature>
<dbReference type="PROSITE" id="PS51671">
    <property type="entry name" value="ACT"/>
    <property type="match status" value="1"/>
</dbReference>
<dbReference type="InterPro" id="IPR033655">
    <property type="entry name" value="TGS_RelA/SpoT"/>
</dbReference>
<reference evidence="6" key="1">
    <citation type="submission" date="2018-07" db="EMBL/GenBank/DDBJ databases">
        <authorList>
            <person name="Kim H."/>
        </authorList>
    </citation>
    <scope>NUCLEOTIDE SEQUENCE [LARGE SCALE GENOMIC DNA]</scope>
    <source>
        <strain evidence="6">F02</strain>
    </source>
</reference>
<organism evidence="5 6">
    <name type="scientific">Ephemeroptericola cinctiostellae</name>
    <dbReference type="NCBI Taxonomy" id="2268024"/>
    <lineage>
        <taxon>Bacteria</taxon>
        <taxon>Pseudomonadati</taxon>
        <taxon>Pseudomonadota</taxon>
        <taxon>Betaproteobacteria</taxon>
        <taxon>Burkholderiales</taxon>
        <taxon>Burkholderiaceae</taxon>
        <taxon>Ephemeroptericola</taxon>
    </lineage>
</organism>
<dbReference type="InterPro" id="IPR045865">
    <property type="entry name" value="ACT-like_dom_sf"/>
</dbReference>
<dbReference type="NCBIfam" id="TIGR00691">
    <property type="entry name" value="spoT_relA"/>
    <property type="match status" value="1"/>
</dbReference>
<dbReference type="PROSITE" id="PS51880">
    <property type="entry name" value="TGS"/>
    <property type="match status" value="1"/>
</dbReference>
<keyword evidence="6" id="KW-1185">Reference proteome</keyword>
<comment type="similarity">
    <text evidence="1">Belongs to the relA/spoT family.</text>
</comment>
<dbReference type="GO" id="GO:0008728">
    <property type="term" value="F:GTP diphosphokinase activity"/>
    <property type="evidence" value="ECO:0007669"/>
    <property type="project" value="TreeGrafter"/>
</dbReference>
<feature type="domain" description="TGS" evidence="4">
    <location>
        <begin position="401"/>
        <end position="462"/>
    </location>
</feature>
<dbReference type="InterPro" id="IPR003607">
    <property type="entry name" value="HD/PDEase_dom"/>
</dbReference>
<dbReference type="AlphaFoldDB" id="A0A345DDN4"/>
<evidence type="ECO:0000259" key="4">
    <source>
        <dbReference type="PROSITE" id="PS51880"/>
    </source>
</evidence>
<dbReference type="GO" id="GO:0015949">
    <property type="term" value="P:nucleobase-containing small molecule interconversion"/>
    <property type="evidence" value="ECO:0007669"/>
    <property type="project" value="UniProtKB-ARBA"/>
</dbReference>
<dbReference type="InterPro" id="IPR043519">
    <property type="entry name" value="NT_sf"/>
</dbReference>
<dbReference type="PANTHER" id="PTHR21262:SF36">
    <property type="entry name" value="BIFUNCTIONAL (P)PPGPP SYNTHASE_HYDROLASE SPOT"/>
    <property type="match status" value="1"/>
</dbReference>
<dbReference type="InterPro" id="IPR012676">
    <property type="entry name" value="TGS-like"/>
</dbReference>
<dbReference type="Pfam" id="PF02824">
    <property type="entry name" value="TGS"/>
    <property type="match status" value="1"/>
</dbReference>
<name>A0A345DDN4_9BURK</name>
<feature type="domain" description="ACT" evidence="2">
    <location>
        <begin position="658"/>
        <end position="731"/>
    </location>
</feature>
<dbReference type="KEGG" id="hyf:DTO96_102226"/>
<dbReference type="GO" id="GO:0042594">
    <property type="term" value="P:response to starvation"/>
    <property type="evidence" value="ECO:0007669"/>
    <property type="project" value="TreeGrafter"/>
</dbReference>
<dbReference type="GO" id="GO:0005886">
    <property type="term" value="C:plasma membrane"/>
    <property type="evidence" value="ECO:0007669"/>
    <property type="project" value="TreeGrafter"/>
</dbReference>
<comment type="function">
    <text evidence="1">In eubacteria ppGpp (guanosine 3'-diphosphate 5'-diphosphate) is a mediator of the stringent response that coordinates a variety of cellular activities in response to changes in nutritional abundance.</text>
</comment>
<dbReference type="CDD" id="cd00077">
    <property type="entry name" value="HDc"/>
    <property type="match status" value="1"/>
</dbReference>
<sequence length="736" mass="82939">MASSMAHKQHHADLIKVGLENLFTQLSTYLSEADCARVRAAFLVADAAHLGQYRQTGEPYITHPVAVATLCATWKLDTQSIMAALLHDVLEDTGTDKITLAHEFGAPVANLVDGLSKLDKLHFDSKETQQAESFRKMLLAMADDVRVILVKLADRLHNLSTMETLQWAKRRRIAQETLDIYAPIAHRLGLDGIYRQLQDLCFQQIHPMRAAVIEKALKRRRQQKRELFTKIVDQVQDAFAQSNLDADLSGREKNLASIYHKMKSKKLSLSKVLDVYAFRIIVPMRNDCYLALGILHGLFNFVPGRFKDYISLTKKNGYQSLHTTVLGPYGTPVEFQIRTYDMHRIAESGIATHWLYKDNDVSFSEVQKQSHTTLQSLFHIQQKTNDSIEFLEHIKVDLSPDAIYVFTPKSRILTLPRHATVLDFAYSIHTDVGSHAVSGRINGVEAGLSTELRNGDRIEIITNPTAAPHPSWLKWVKTGKARSELRHYLKSQRVSESAHLGEQLFRQALDTIHLPYPDEAEKDIWDKLLADSGCKTKEELFSEIGLGIRPANITAQRLLMVMPNNASNIVRTSEQSLVSTGIERLVIRGDEANTITLSKCCHPIRGDAIIGHLMRRQGLVVHTADCPNARSQRAQDNLRWISLEWDLQAELADPFPVALQIIAGDERGLLAKVASKISEAGANIEVVHSQVLHNHVHVDIVIDVTDRVHLAQVFKNLRTLTRVEKIARRFGHKAKR</sequence>
<proteinExistence type="inferred from homology"/>
<dbReference type="CDD" id="cd05399">
    <property type="entry name" value="NT_Rel-Spo_like"/>
    <property type="match status" value="1"/>
</dbReference>
<dbReference type="CDD" id="cd01668">
    <property type="entry name" value="TGS_RSH"/>
    <property type="match status" value="1"/>
</dbReference>
<dbReference type="FunFam" id="3.10.20.30:FF:000002">
    <property type="entry name" value="GTP pyrophosphokinase (RelA/SpoT)"/>
    <property type="match status" value="1"/>
</dbReference>
<dbReference type="Pfam" id="PF04607">
    <property type="entry name" value="RelA_SpoT"/>
    <property type="match status" value="1"/>
</dbReference>
<protein>
    <submittedName>
        <fullName evidence="5">Guanosine-3',5'-bis(Diphosphate) 3'-pyrophosphohydrolase</fullName>
        <ecNumber evidence="5">3.1.7.2</ecNumber>
    </submittedName>
</protein>
<dbReference type="FunFam" id="1.10.3210.10:FF:000001">
    <property type="entry name" value="GTP pyrophosphokinase RelA"/>
    <property type="match status" value="1"/>
</dbReference>
<keyword evidence="5" id="KW-0378">Hydrolase</keyword>
<dbReference type="Pfam" id="PF13328">
    <property type="entry name" value="HD_4"/>
    <property type="match status" value="1"/>
</dbReference>
<evidence type="ECO:0000313" key="6">
    <source>
        <dbReference type="Proteomes" id="UP000252182"/>
    </source>
</evidence>
<evidence type="ECO:0000313" key="5">
    <source>
        <dbReference type="EMBL" id="AXF86472.1"/>
    </source>
</evidence>
<dbReference type="PANTHER" id="PTHR21262">
    <property type="entry name" value="GUANOSINE-3',5'-BIS DIPHOSPHATE 3'-PYROPHOSPHOHYDROLASE"/>
    <property type="match status" value="1"/>
</dbReference>
<dbReference type="PROSITE" id="PS51831">
    <property type="entry name" value="HD"/>
    <property type="match status" value="1"/>
</dbReference>
<dbReference type="Pfam" id="PF13291">
    <property type="entry name" value="ACT_4"/>
    <property type="match status" value="1"/>
</dbReference>
<dbReference type="InterPro" id="IPR004095">
    <property type="entry name" value="TGS"/>
</dbReference>
<dbReference type="Gene3D" id="1.10.3210.10">
    <property type="entry name" value="Hypothetical protein af1432"/>
    <property type="match status" value="1"/>
</dbReference>
<dbReference type="EC" id="3.1.7.2" evidence="5"/>
<dbReference type="SUPFAM" id="SSF55021">
    <property type="entry name" value="ACT-like"/>
    <property type="match status" value="1"/>
</dbReference>
<dbReference type="InterPro" id="IPR012675">
    <property type="entry name" value="Beta-grasp_dom_sf"/>
</dbReference>
<dbReference type="EMBL" id="CP031124">
    <property type="protein sequence ID" value="AXF86472.1"/>
    <property type="molecule type" value="Genomic_DNA"/>
</dbReference>
<accession>A0A345DDN4</accession>
<dbReference type="SUPFAM" id="SSF109604">
    <property type="entry name" value="HD-domain/PDEase-like"/>
    <property type="match status" value="1"/>
</dbReference>
<dbReference type="GO" id="GO:0015969">
    <property type="term" value="P:guanosine tetraphosphate metabolic process"/>
    <property type="evidence" value="ECO:0007669"/>
    <property type="project" value="InterPro"/>
</dbReference>